<dbReference type="EMBL" id="CAXKWB010022195">
    <property type="protein sequence ID" value="CAL4124171.1"/>
    <property type="molecule type" value="Genomic_DNA"/>
</dbReference>
<evidence type="ECO:0000313" key="2">
    <source>
        <dbReference type="EMBL" id="CAL4124171.1"/>
    </source>
</evidence>
<dbReference type="AlphaFoldDB" id="A0AAV2RFY0"/>
<gene>
    <name evidence="2" type="ORF">MNOR_LOCUS24307</name>
</gene>
<feature type="transmembrane region" description="Helical" evidence="1">
    <location>
        <begin position="104"/>
        <end position="122"/>
    </location>
</feature>
<organism evidence="2 3">
    <name type="scientific">Meganyctiphanes norvegica</name>
    <name type="common">Northern krill</name>
    <name type="synonym">Thysanopoda norvegica</name>
    <dbReference type="NCBI Taxonomy" id="48144"/>
    <lineage>
        <taxon>Eukaryota</taxon>
        <taxon>Metazoa</taxon>
        <taxon>Ecdysozoa</taxon>
        <taxon>Arthropoda</taxon>
        <taxon>Crustacea</taxon>
        <taxon>Multicrustacea</taxon>
        <taxon>Malacostraca</taxon>
        <taxon>Eumalacostraca</taxon>
        <taxon>Eucarida</taxon>
        <taxon>Euphausiacea</taxon>
        <taxon>Euphausiidae</taxon>
        <taxon>Meganyctiphanes</taxon>
    </lineage>
</organism>
<keyword evidence="3" id="KW-1185">Reference proteome</keyword>
<evidence type="ECO:0000313" key="3">
    <source>
        <dbReference type="Proteomes" id="UP001497623"/>
    </source>
</evidence>
<name>A0AAV2RFY0_MEGNR</name>
<evidence type="ECO:0000256" key="1">
    <source>
        <dbReference type="SAM" id="Phobius"/>
    </source>
</evidence>
<reference evidence="2 3" key="1">
    <citation type="submission" date="2024-05" db="EMBL/GenBank/DDBJ databases">
        <authorList>
            <person name="Wallberg A."/>
        </authorList>
    </citation>
    <scope>NUCLEOTIDE SEQUENCE [LARGE SCALE GENOMIC DNA]</scope>
</reference>
<accession>A0AAV2RFY0</accession>
<sequence>MGAVYSASNLLRNLQSMEINKYIQKIYKNKKESIPLFDGPILRLHYRWTFLIMLVGFLTVSQQWAKAIFSKDIPKSEVKEDLINFLGISMKLFFHFQNDVHKEYLILFILIFCISLFVEIAFNMARGLCKTFGTFISVKDYKTDDICKLLYERNDISTELKFSFLRKSVHSKAYSSFIFQYFELKFGHTVVICYLKTIFPPRFFLFGFRIHSVTGLNIPLEFS</sequence>
<proteinExistence type="predicted"/>
<keyword evidence="1" id="KW-1133">Transmembrane helix</keyword>
<keyword evidence="1" id="KW-0472">Membrane</keyword>
<comment type="caution">
    <text evidence="2">The sequence shown here is derived from an EMBL/GenBank/DDBJ whole genome shotgun (WGS) entry which is preliminary data.</text>
</comment>
<feature type="non-terminal residue" evidence="2">
    <location>
        <position position="223"/>
    </location>
</feature>
<feature type="transmembrane region" description="Helical" evidence="1">
    <location>
        <begin position="44"/>
        <end position="61"/>
    </location>
</feature>
<dbReference type="Proteomes" id="UP001497623">
    <property type="component" value="Unassembled WGS sequence"/>
</dbReference>
<keyword evidence="1" id="KW-0812">Transmembrane</keyword>
<protein>
    <recommendedName>
        <fullName evidence="4">Innexin</fullName>
    </recommendedName>
</protein>
<evidence type="ECO:0008006" key="4">
    <source>
        <dbReference type="Google" id="ProtNLM"/>
    </source>
</evidence>